<dbReference type="InterPro" id="IPR026617">
    <property type="entry name" value="SMCO2/5"/>
</dbReference>
<evidence type="ECO:0000313" key="10">
    <source>
        <dbReference type="Proteomes" id="UP000007648"/>
    </source>
</evidence>
<keyword evidence="4 6" id="KW-0175">Coiled coil</keyword>
<evidence type="ECO:0000256" key="8">
    <source>
        <dbReference type="SAM" id="Phobius"/>
    </source>
</evidence>
<keyword evidence="3 8" id="KW-1133">Transmembrane helix</keyword>
<gene>
    <name evidence="9" type="primary">SMCO2</name>
</gene>
<reference evidence="9" key="2">
    <citation type="submission" date="2025-08" db="UniProtKB">
        <authorList>
            <consortium name="Ensembl"/>
        </authorList>
    </citation>
    <scope>IDENTIFICATION</scope>
</reference>
<feature type="compositionally biased region" description="Basic and acidic residues" evidence="7">
    <location>
        <begin position="196"/>
        <end position="206"/>
    </location>
</feature>
<name>A0A7N4UXC8_SARHA</name>
<feature type="coiled-coil region" evidence="6">
    <location>
        <begin position="363"/>
        <end position="390"/>
    </location>
</feature>
<protein>
    <submittedName>
        <fullName evidence="9">Single-pass membrane protein with coiled-coil domains 2</fullName>
    </submittedName>
</protein>
<proteinExistence type="predicted"/>
<feature type="coiled-coil region" evidence="6">
    <location>
        <begin position="273"/>
        <end position="307"/>
    </location>
</feature>
<evidence type="ECO:0000256" key="6">
    <source>
        <dbReference type="SAM" id="Coils"/>
    </source>
</evidence>
<dbReference type="Proteomes" id="UP000007648">
    <property type="component" value="Unassembled WGS sequence"/>
</dbReference>
<dbReference type="AlphaFoldDB" id="A0A7N4UXC8"/>
<dbReference type="Ensembl" id="ENSSHAT00000039181.1">
    <property type="protein sequence ID" value="ENSSHAP00000023362.1"/>
    <property type="gene ID" value="ENSSHAG00000002970.2"/>
</dbReference>
<evidence type="ECO:0000256" key="5">
    <source>
        <dbReference type="ARBA" id="ARBA00023136"/>
    </source>
</evidence>
<dbReference type="InParanoid" id="A0A7N4UXC8"/>
<evidence type="ECO:0000256" key="3">
    <source>
        <dbReference type="ARBA" id="ARBA00022989"/>
    </source>
</evidence>
<evidence type="ECO:0000256" key="1">
    <source>
        <dbReference type="ARBA" id="ARBA00004167"/>
    </source>
</evidence>
<dbReference type="Pfam" id="PF14992">
    <property type="entry name" value="TMCO5"/>
    <property type="match status" value="1"/>
</dbReference>
<keyword evidence="10" id="KW-1185">Reference proteome</keyword>
<evidence type="ECO:0000256" key="7">
    <source>
        <dbReference type="SAM" id="MobiDB-lite"/>
    </source>
</evidence>
<evidence type="ECO:0000256" key="2">
    <source>
        <dbReference type="ARBA" id="ARBA00022692"/>
    </source>
</evidence>
<comment type="subcellular location">
    <subcellularLocation>
        <location evidence="1">Membrane</location>
        <topology evidence="1">Single-pass membrane protein</topology>
    </subcellularLocation>
</comment>
<accession>A0A7N4UXC8</accession>
<evidence type="ECO:0000256" key="4">
    <source>
        <dbReference type="ARBA" id="ARBA00023054"/>
    </source>
</evidence>
<dbReference type="GeneTree" id="ENSGT00940000153380"/>
<keyword evidence="5 8" id="KW-0472">Membrane</keyword>
<dbReference type="PANTHER" id="PTHR22422">
    <property type="entry name" value="TRANSMEMBRANE AND COILED-COIL DOMAIN-CONTAINING PROTEIN 5B-RELATED"/>
    <property type="match status" value="1"/>
</dbReference>
<reference evidence="9 10" key="1">
    <citation type="journal article" date="2011" name="Proc. Natl. Acad. Sci. U.S.A.">
        <title>Genetic diversity and population structure of the endangered marsupial Sarcophilus harrisii (Tasmanian devil).</title>
        <authorList>
            <person name="Miller W."/>
            <person name="Hayes V.M."/>
            <person name="Ratan A."/>
            <person name="Petersen D.C."/>
            <person name="Wittekindt N.E."/>
            <person name="Miller J."/>
            <person name="Walenz B."/>
            <person name="Knight J."/>
            <person name="Qi J."/>
            <person name="Zhao F."/>
            <person name="Wang Q."/>
            <person name="Bedoya-Reina O.C."/>
            <person name="Katiyar N."/>
            <person name="Tomsho L.P."/>
            <person name="Kasson L.M."/>
            <person name="Hardie R.A."/>
            <person name="Woodbridge P."/>
            <person name="Tindall E.A."/>
            <person name="Bertelsen M.F."/>
            <person name="Dixon D."/>
            <person name="Pyecroft S."/>
            <person name="Helgen K.M."/>
            <person name="Lesk A.M."/>
            <person name="Pringle T.H."/>
            <person name="Patterson N."/>
            <person name="Zhang Y."/>
            <person name="Kreiss A."/>
            <person name="Woods G.M."/>
            <person name="Jones M.E."/>
            <person name="Schuster S.C."/>
        </authorList>
    </citation>
    <scope>NUCLEOTIDE SEQUENCE [LARGE SCALE GENOMIC DNA]</scope>
</reference>
<keyword evidence="2 8" id="KW-0812">Transmembrane</keyword>
<organism evidence="9 10">
    <name type="scientific">Sarcophilus harrisii</name>
    <name type="common">Tasmanian devil</name>
    <name type="synonym">Sarcophilus laniarius</name>
    <dbReference type="NCBI Taxonomy" id="9305"/>
    <lineage>
        <taxon>Eukaryota</taxon>
        <taxon>Metazoa</taxon>
        <taxon>Chordata</taxon>
        <taxon>Craniata</taxon>
        <taxon>Vertebrata</taxon>
        <taxon>Euteleostomi</taxon>
        <taxon>Mammalia</taxon>
        <taxon>Metatheria</taxon>
        <taxon>Dasyuromorphia</taxon>
        <taxon>Dasyuridae</taxon>
        <taxon>Sarcophilus</taxon>
    </lineage>
</organism>
<reference evidence="9" key="3">
    <citation type="submission" date="2025-09" db="UniProtKB">
        <authorList>
            <consortium name="Ensembl"/>
        </authorList>
    </citation>
    <scope>IDENTIFICATION</scope>
</reference>
<sequence length="476" mass="56608">MEIFSQNSAIGERIQMKEWRYLLGEKEAKKEVEKSRESIAESGEKTEDLFFKLRNLNEMMILQMKIVGDELQQWTEKNNNFIKKIYSAEYTMQGLLREMTKIDYLIEKSDNEDGSLSGNEHQKLGAKKWREMETKEYPALDSILKESAEKIIRIKGQVQKTDKELVQFNNTFTEAQEFKTKLLQRIEEMMGMNAQKDEYQSNEQKRQKSNNARPQDPDPLLPASSLFLSKNTLCYNQDQIEETMFYKLNYWNSRMFLQVKELGIDHKDWIEKNDIIVQKINATEEAVKNLLNEVIEMENQMEQLESNQYLEIEEELSKQEKITMIKRQLEEMNSKFIQVNACNEAQELKRKLIVRIENFYKDMIMMNREVEKYQLRQEETEAEMIKMKDMKPLFSQTSCLGTNISSCSIKLKLTLWTFVFIYVFIIFGFSCYVFFIDPTFIFETMLPRILGRRRMWELKELIAPFLNLEVDDLLPS</sequence>
<dbReference type="PANTHER" id="PTHR22422:SF5">
    <property type="entry name" value="SINGLE-PASS MEMBRANE AND COILED-COIL DOMAIN-CONTAINING PROTEIN 2"/>
    <property type="match status" value="1"/>
</dbReference>
<evidence type="ECO:0000313" key="9">
    <source>
        <dbReference type="Ensembl" id="ENSSHAP00000023362.1"/>
    </source>
</evidence>
<feature type="transmembrane region" description="Helical" evidence="8">
    <location>
        <begin position="413"/>
        <end position="435"/>
    </location>
</feature>
<feature type="region of interest" description="Disordered" evidence="7">
    <location>
        <begin position="196"/>
        <end position="221"/>
    </location>
</feature>
<dbReference type="GO" id="GO:0016020">
    <property type="term" value="C:membrane"/>
    <property type="evidence" value="ECO:0007669"/>
    <property type="project" value="UniProtKB-SubCell"/>
</dbReference>